<gene>
    <name evidence="4" type="ORF">CRE_07996</name>
</gene>
<feature type="region of interest" description="Disordered" evidence="2">
    <location>
        <begin position="357"/>
        <end position="376"/>
    </location>
</feature>
<evidence type="ECO:0000256" key="2">
    <source>
        <dbReference type="SAM" id="MobiDB-lite"/>
    </source>
</evidence>
<feature type="domain" description="F-box" evidence="3">
    <location>
        <begin position="71"/>
        <end position="118"/>
    </location>
</feature>
<sequence>MVEAFANDPIALRQLIAYEALGNIPPFDGYKNMCKRIGDGLMEYIDYEFWYMRFARGEMDMEFDGSRDPTLRSIHDLPMEILKPIFETLKPIERIMMHKVSPRLRTCIESMDPKLRRLSFKSGKEHSEINYDFTDVIYRQGKEGGCQVKSNQRKEVSVPNSDHFELALHDISVVFNNPKLHLESLYICVDADKMQRLREILERLDFKIKTDRVEFHTENSTEEATILPWIQSENICIHMREYKNTKTDKTSLEEMRKRLKKLSEMIECKESKMLTLHLDLDEIFPIEQLLNCRGLSLHTKTWHWCVPATTVIKFLEHGCVVLSDKIFDSRRVFSGNFRQGLGIRWAYYFGELEEYETEDEEERVEVEKEDELDETMSSVGDNFDVEELCEDYDFGLEQCGNEDVPSSYSESDGETDQIDSEMDANESNDEEDEEEEDDDDELYEDGRGAIIVEREDMDHRLLALVTFYCKEGLSEKCMKRMLALMAVVYGEKAPFSINDIKKVVKNMGKSVIDSVSYYCNKCAKKKNFKEEKCAGCKENRCEVLNRVTLVQCNVFWQLEEELRSKGIEIIEGHKTIHYGIGDLLPEDIRNFSGYTSKMESKEEFEKGTVNLIFSVFSDGAVFKSLSRREVTPVLMRLEGINLESKCGGNNFVMVSMVFADGGVKKEFADTFVEKSFCNLPKYVTVDVNGRTWTFRLKIMSFLADMKVKYEMLSMKIIISQERKMLTRLPNWHQIMGCSECLTEGKKKRSGTVSYNNFNKFSHRTDHTIMRDSSEGINGFNGSKVPAVFKFFPPKSFCLDPFHILGCGISKHLVSGILVIIE</sequence>
<dbReference type="InParanoid" id="E3M3P8"/>
<protein>
    <recommendedName>
        <fullName evidence="3">F-box domain-containing protein</fullName>
    </recommendedName>
</protein>
<dbReference type="SMART" id="SM00256">
    <property type="entry name" value="FBOX"/>
    <property type="match status" value="1"/>
</dbReference>
<name>E3M3P8_CAERE</name>
<feature type="region of interest" description="Disordered" evidence="2">
    <location>
        <begin position="400"/>
        <end position="444"/>
    </location>
</feature>
<feature type="compositionally biased region" description="Acidic residues" evidence="2">
    <location>
        <begin position="411"/>
        <end position="443"/>
    </location>
</feature>
<accession>E3M3P8</accession>
<proteinExistence type="predicted"/>
<evidence type="ECO:0000256" key="1">
    <source>
        <dbReference type="SAM" id="Coils"/>
    </source>
</evidence>
<dbReference type="Proteomes" id="UP000008281">
    <property type="component" value="Unassembled WGS sequence"/>
</dbReference>
<dbReference type="InterPro" id="IPR041426">
    <property type="entry name" value="Mos1_HTH"/>
</dbReference>
<dbReference type="InterPro" id="IPR001810">
    <property type="entry name" value="F-box_dom"/>
</dbReference>
<evidence type="ECO:0000313" key="5">
    <source>
        <dbReference type="Proteomes" id="UP000008281"/>
    </source>
</evidence>
<keyword evidence="1" id="KW-0175">Coiled coil</keyword>
<feature type="coiled-coil region" evidence="1">
    <location>
        <begin position="242"/>
        <end position="272"/>
    </location>
</feature>
<keyword evidence="5" id="KW-1185">Reference proteome</keyword>
<dbReference type="HOGENOM" id="CLU_344606_0_0_1"/>
<evidence type="ECO:0000313" key="4">
    <source>
        <dbReference type="EMBL" id="EFO90666.1"/>
    </source>
</evidence>
<dbReference type="EMBL" id="DS268423">
    <property type="protein sequence ID" value="EFO90666.1"/>
    <property type="molecule type" value="Genomic_DNA"/>
</dbReference>
<organism evidence="5">
    <name type="scientific">Caenorhabditis remanei</name>
    <name type="common">Caenorhabditis vulgaris</name>
    <dbReference type="NCBI Taxonomy" id="31234"/>
    <lineage>
        <taxon>Eukaryota</taxon>
        <taxon>Metazoa</taxon>
        <taxon>Ecdysozoa</taxon>
        <taxon>Nematoda</taxon>
        <taxon>Chromadorea</taxon>
        <taxon>Rhabditida</taxon>
        <taxon>Rhabditina</taxon>
        <taxon>Rhabditomorpha</taxon>
        <taxon>Rhabditoidea</taxon>
        <taxon>Rhabditidae</taxon>
        <taxon>Peloderinae</taxon>
        <taxon>Caenorhabditis</taxon>
    </lineage>
</organism>
<reference evidence="4" key="1">
    <citation type="submission" date="2007-07" db="EMBL/GenBank/DDBJ databases">
        <title>PCAP assembly of the Caenorhabditis remanei genome.</title>
        <authorList>
            <consortium name="The Caenorhabditis remanei Sequencing Consortium"/>
            <person name="Wilson R.K."/>
        </authorList>
    </citation>
    <scope>NUCLEOTIDE SEQUENCE [LARGE SCALE GENOMIC DNA]</scope>
    <source>
        <strain evidence="4">PB4641</strain>
    </source>
</reference>
<dbReference type="PROSITE" id="PS50181">
    <property type="entry name" value="FBOX"/>
    <property type="match status" value="1"/>
</dbReference>
<dbReference type="Pfam" id="PF17906">
    <property type="entry name" value="HTH_48"/>
    <property type="match status" value="1"/>
</dbReference>
<dbReference type="eggNOG" id="ENOG502R9ZA">
    <property type="taxonomic scope" value="Eukaryota"/>
</dbReference>
<evidence type="ECO:0000259" key="3">
    <source>
        <dbReference type="PROSITE" id="PS50181"/>
    </source>
</evidence>
<dbReference type="OrthoDB" id="5862043at2759"/>
<dbReference type="Pfam" id="PF00646">
    <property type="entry name" value="F-box"/>
    <property type="match status" value="1"/>
</dbReference>
<feature type="compositionally biased region" description="Acidic residues" evidence="2">
    <location>
        <begin position="357"/>
        <end position="374"/>
    </location>
</feature>
<dbReference type="AlphaFoldDB" id="E3M3P8"/>